<dbReference type="Pfam" id="PF13378">
    <property type="entry name" value="MR_MLE_C"/>
    <property type="match status" value="1"/>
</dbReference>
<evidence type="ECO:0000256" key="1">
    <source>
        <dbReference type="ARBA" id="ARBA00010339"/>
    </source>
</evidence>
<dbReference type="PROSITE" id="PS00908">
    <property type="entry name" value="MR_MLE_1"/>
    <property type="match status" value="1"/>
</dbReference>
<dbReference type="Gene3D" id="3.30.390.10">
    <property type="entry name" value="Enolase-like, N-terminal domain"/>
    <property type="match status" value="1"/>
</dbReference>
<dbReference type="InterPro" id="IPR013342">
    <property type="entry name" value="Mandelate_racemase_C"/>
</dbReference>
<dbReference type="InterPro" id="IPR018110">
    <property type="entry name" value="Mandel_Rmase/mucon_lact_enz_CS"/>
</dbReference>
<evidence type="ECO:0000313" key="4">
    <source>
        <dbReference type="EMBL" id="HAG5772457.1"/>
    </source>
</evidence>
<dbReference type="EMBL" id="DAAYTU010000035">
    <property type="protein sequence ID" value="HAG5772457.1"/>
    <property type="molecule type" value="Genomic_DNA"/>
</dbReference>
<dbReference type="PANTHER" id="PTHR48080:SF6">
    <property type="entry name" value="STARVATION-SENSING PROTEIN RSPA"/>
    <property type="match status" value="1"/>
</dbReference>
<dbReference type="InterPro" id="IPR036849">
    <property type="entry name" value="Enolase-like_C_sf"/>
</dbReference>
<organism evidence="4">
    <name type="scientific">Escherichia coli</name>
    <dbReference type="NCBI Taxonomy" id="562"/>
    <lineage>
        <taxon>Bacteria</taxon>
        <taxon>Pseudomonadati</taxon>
        <taxon>Pseudomonadota</taxon>
        <taxon>Gammaproteobacteria</taxon>
        <taxon>Enterobacterales</taxon>
        <taxon>Enterobacteriaceae</taxon>
        <taxon>Escherichia</taxon>
    </lineage>
</organism>
<reference evidence="4" key="2">
    <citation type="submission" date="2020-02" db="EMBL/GenBank/DDBJ databases">
        <authorList>
            <consortium name="NCBI Pathogen Detection Project"/>
        </authorList>
    </citation>
    <scope>NUCLEOTIDE SEQUENCE</scope>
    <source>
        <strain evidence="4">1839</strain>
    </source>
</reference>
<dbReference type="PANTHER" id="PTHR48080">
    <property type="entry name" value="D-GALACTONATE DEHYDRATASE-RELATED"/>
    <property type="match status" value="1"/>
</dbReference>
<dbReference type="SUPFAM" id="SSF54826">
    <property type="entry name" value="Enolase N-terminal domain-like"/>
    <property type="match status" value="1"/>
</dbReference>
<dbReference type="GO" id="GO:0000287">
    <property type="term" value="F:magnesium ion binding"/>
    <property type="evidence" value="ECO:0007669"/>
    <property type="project" value="UniProtKB-ARBA"/>
</dbReference>
<dbReference type="PROSITE" id="PS00909">
    <property type="entry name" value="MR_MLE_2"/>
    <property type="match status" value="1"/>
</dbReference>
<dbReference type="Pfam" id="PF02746">
    <property type="entry name" value="MR_MLE_N"/>
    <property type="match status" value="1"/>
</dbReference>
<gene>
    <name evidence="4" type="ORF">GGB84_004211</name>
</gene>
<dbReference type="InterPro" id="IPR034593">
    <property type="entry name" value="DgoD-like"/>
</dbReference>
<keyword evidence="3" id="KW-0460">Magnesium</keyword>
<dbReference type="InterPro" id="IPR029065">
    <property type="entry name" value="Enolase_C-like"/>
</dbReference>
<comment type="caution">
    <text evidence="4">The sequence shown here is derived from an EMBL/GenBank/DDBJ whole genome shotgun (WGS) entry which is preliminary data.</text>
</comment>
<dbReference type="SUPFAM" id="SSF51604">
    <property type="entry name" value="Enolase C-terminal domain-like"/>
    <property type="match status" value="1"/>
</dbReference>
<proteinExistence type="inferred from homology"/>
<evidence type="ECO:0000256" key="3">
    <source>
        <dbReference type="ARBA" id="ARBA00022842"/>
    </source>
</evidence>
<reference evidence="4" key="1">
    <citation type="journal article" date="2018" name="Genome Biol.">
        <title>SKESA: strategic k-mer extension for scrupulous assemblies.</title>
        <authorList>
            <person name="Souvorov A."/>
            <person name="Agarwala R."/>
            <person name="Lipman D.J."/>
        </authorList>
    </citation>
    <scope>NUCLEOTIDE SEQUENCE [LARGE SCALE GENOMIC DNA]</scope>
    <source>
        <strain evidence="4">1839</strain>
    </source>
</reference>
<comment type="similarity">
    <text evidence="1">Belongs to the mandelate racemase/muconate lactonizing enzyme family. GalD subfamily.</text>
</comment>
<dbReference type="Gene3D" id="3.20.20.120">
    <property type="entry name" value="Enolase-like C-terminal domain"/>
    <property type="match status" value="1"/>
</dbReference>
<protein>
    <submittedName>
        <fullName evidence="4">Starvation-sensing protein RspA</fullName>
    </submittedName>
</protein>
<dbReference type="RefSeq" id="WP_059275575.1">
    <property type="nucleotide sequence ID" value="NZ_PJFE01000009.1"/>
</dbReference>
<dbReference type="AlphaFoldDB" id="A0A765X8Y5"/>
<evidence type="ECO:0000256" key="2">
    <source>
        <dbReference type="ARBA" id="ARBA00022723"/>
    </source>
</evidence>
<dbReference type="SMART" id="SM00922">
    <property type="entry name" value="MR_MLE"/>
    <property type="match status" value="1"/>
</dbReference>
<dbReference type="InterPro" id="IPR013341">
    <property type="entry name" value="Mandelate_racemase_N_dom"/>
</dbReference>
<sequence length="417" mass="45867">MQNLKITDVRTILTAPGGIDLAVVKIETNEPGLYGLGCATFTQRIVAVEKAVNEYMKPFLIGKNPARIEDIWQSACVSGYWRNGPIMNNALSGIDMALWDLKGKVAGLPVYELLGGKCRDGVPLYRHTDGADEIEVEDNIHCAIAEGYQYVRCQMGMYGGAGTDDLKLIASKLARAKNIQPKRSPTNKTPGIYFDPEAYARSVPRLFDHLRNKFGFGIEFIHDVHERISPINAIQLAKSLEPYSLFYLEDPVAPENLEWLKVLRQQSSTPIAMGELFTNINEYKPLIINQQIDFIRCHVSTIGGITPARKLAILSEMFGVRTAWHGPGDISPVGVAANMHLSVSSSNFGIQEYTPVNEALQDVFTGCIQVKDGFAYVSDKPGLGIEMDENKAKAWPINGGIPGWTLARTPDGTAARP</sequence>
<keyword evidence="2" id="KW-0479">Metal-binding</keyword>
<dbReference type="FunFam" id="3.20.20.120:FF:000011">
    <property type="entry name" value="D-galactonate dehydratase family member VSWAT3_13707"/>
    <property type="match status" value="1"/>
</dbReference>
<name>A0A765X8Y5_ECOLX</name>
<dbReference type="GO" id="GO:0009063">
    <property type="term" value="P:amino acid catabolic process"/>
    <property type="evidence" value="ECO:0007669"/>
    <property type="project" value="InterPro"/>
</dbReference>
<accession>A0A765X8Y5</accession>
<dbReference type="InterPro" id="IPR029017">
    <property type="entry name" value="Enolase-like_N"/>
</dbReference>